<evidence type="ECO:0000313" key="1">
    <source>
        <dbReference type="EMBL" id="CAD6223185.1"/>
    </source>
</evidence>
<evidence type="ECO:0000313" key="2">
    <source>
        <dbReference type="Proteomes" id="UP000604825"/>
    </source>
</evidence>
<gene>
    <name evidence="1" type="ORF">NCGR_LOCUS15614</name>
</gene>
<reference evidence="1" key="1">
    <citation type="submission" date="2020-10" db="EMBL/GenBank/DDBJ databases">
        <authorList>
            <person name="Han B."/>
            <person name="Lu T."/>
            <person name="Zhao Q."/>
            <person name="Huang X."/>
            <person name="Zhao Y."/>
        </authorList>
    </citation>
    <scope>NUCLEOTIDE SEQUENCE</scope>
</reference>
<proteinExistence type="predicted"/>
<dbReference type="EMBL" id="CAJGYO010000004">
    <property type="protein sequence ID" value="CAD6223185.1"/>
    <property type="molecule type" value="Genomic_DNA"/>
</dbReference>
<dbReference type="AlphaFoldDB" id="A0A811NKG4"/>
<name>A0A811NKG4_9POAL</name>
<sequence>MAPFDALGQGKEKPFVHYFVDGTWSVITGRFPFPLTSFVFRKPLTGSHMR</sequence>
<keyword evidence="2" id="KW-1185">Reference proteome</keyword>
<comment type="caution">
    <text evidence="1">The sequence shown here is derived from an EMBL/GenBank/DDBJ whole genome shotgun (WGS) entry which is preliminary data.</text>
</comment>
<protein>
    <submittedName>
        <fullName evidence="1">Uncharacterized protein</fullName>
    </submittedName>
</protein>
<organism evidence="1 2">
    <name type="scientific">Miscanthus lutarioriparius</name>
    <dbReference type="NCBI Taxonomy" id="422564"/>
    <lineage>
        <taxon>Eukaryota</taxon>
        <taxon>Viridiplantae</taxon>
        <taxon>Streptophyta</taxon>
        <taxon>Embryophyta</taxon>
        <taxon>Tracheophyta</taxon>
        <taxon>Spermatophyta</taxon>
        <taxon>Magnoliopsida</taxon>
        <taxon>Liliopsida</taxon>
        <taxon>Poales</taxon>
        <taxon>Poaceae</taxon>
        <taxon>PACMAD clade</taxon>
        <taxon>Panicoideae</taxon>
        <taxon>Andropogonodae</taxon>
        <taxon>Andropogoneae</taxon>
        <taxon>Saccharinae</taxon>
        <taxon>Miscanthus</taxon>
    </lineage>
</organism>
<accession>A0A811NKG4</accession>
<dbReference type="Proteomes" id="UP000604825">
    <property type="component" value="Unassembled WGS sequence"/>
</dbReference>